<evidence type="ECO:0000313" key="3">
    <source>
        <dbReference type="EMBL" id="QEO14277.1"/>
    </source>
</evidence>
<dbReference type="RefSeq" id="WP_149160298.1">
    <property type="nucleotide sequence ID" value="NZ_CP043505.1"/>
</dbReference>
<dbReference type="OrthoDB" id="4331847at2"/>
<gene>
    <name evidence="3" type="ORF">FLP10_07490</name>
</gene>
<keyword evidence="1" id="KW-0732">Signal</keyword>
<dbReference type="Pfam" id="PF13349">
    <property type="entry name" value="DUF4097"/>
    <property type="match status" value="1"/>
</dbReference>
<dbReference type="AlphaFoldDB" id="A0A5C1YGW5"/>
<evidence type="ECO:0000259" key="2">
    <source>
        <dbReference type="Pfam" id="PF13349"/>
    </source>
</evidence>
<feature type="chain" id="PRO_5039729580" evidence="1">
    <location>
        <begin position="26"/>
        <end position="246"/>
    </location>
</feature>
<keyword evidence="4" id="KW-1185">Reference proteome</keyword>
<accession>A0A5C1YGW5</accession>
<feature type="signal peptide" evidence="1">
    <location>
        <begin position="1"/>
        <end position="25"/>
    </location>
</feature>
<dbReference type="InterPro" id="IPR025164">
    <property type="entry name" value="Toastrack_DUF4097"/>
</dbReference>
<protein>
    <submittedName>
        <fullName evidence="3">DUF4097 family beta strand repeat protein</fullName>
    </submittedName>
</protein>
<organism evidence="3 4">
    <name type="scientific">Agromyces intestinalis</name>
    <dbReference type="NCBI Taxonomy" id="2592652"/>
    <lineage>
        <taxon>Bacteria</taxon>
        <taxon>Bacillati</taxon>
        <taxon>Actinomycetota</taxon>
        <taxon>Actinomycetes</taxon>
        <taxon>Micrococcales</taxon>
        <taxon>Microbacteriaceae</taxon>
        <taxon>Agromyces</taxon>
    </lineage>
</organism>
<evidence type="ECO:0000256" key="1">
    <source>
        <dbReference type="SAM" id="SignalP"/>
    </source>
</evidence>
<dbReference type="Proteomes" id="UP000324678">
    <property type="component" value="Chromosome"/>
</dbReference>
<name>A0A5C1YGW5_9MICO</name>
<feature type="domain" description="DUF4097" evidence="2">
    <location>
        <begin position="46"/>
        <end position="222"/>
    </location>
</feature>
<sequence>MTTTASRVGALAVVALIAASLSGCAFLAPRHVFEDSASIDQDIARIVIDSNDGSVTVRGVAGADSVSLERTVKYRGAEREIGETHRVSGDELVLDDCGRNCAIDYVLDVPLGVEVSGRTSNGSIELAGVSEVDVSTNNGRIDLDDVTGAITATTSNGKIDGQGLTGDEPIVVETSNGAIELEFDEPRDVRATTSNGAIRLTVPDASYRVDAETSNGRTTVDVVDDPAGEFALLLRTSNGSITVEPR</sequence>
<dbReference type="PROSITE" id="PS51257">
    <property type="entry name" value="PROKAR_LIPOPROTEIN"/>
    <property type="match status" value="1"/>
</dbReference>
<evidence type="ECO:0000313" key="4">
    <source>
        <dbReference type="Proteomes" id="UP000324678"/>
    </source>
</evidence>
<proteinExistence type="predicted"/>
<dbReference type="EMBL" id="CP043505">
    <property type="protein sequence ID" value="QEO14277.1"/>
    <property type="molecule type" value="Genomic_DNA"/>
</dbReference>
<dbReference type="KEGG" id="ail:FLP10_07490"/>
<reference evidence="3 4" key="1">
    <citation type="submission" date="2019-09" db="EMBL/GenBank/DDBJ databases">
        <title>Genome sequencing of strain KACC 19306.</title>
        <authorList>
            <person name="Heo J."/>
            <person name="Kim S.-J."/>
            <person name="Kim J.-S."/>
            <person name="Hong S.-B."/>
            <person name="Kwon S.-W."/>
        </authorList>
    </citation>
    <scope>NUCLEOTIDE SEQUENCE [LARGE SCALE GENOMIC DNA]</scope>
    <source>
        <strain evidence="3 4">KACC 19306</strain>
    </source>
</reference>